<evidence type="ECO:0000256" key="11">
    <source>
        <dbReference type="PIRSR" id="PIRSR000350-2"/>
    </source>
</evidence>
<name>A0A9X4R4A0_9BURK</name>
<dbReference type="PANTHER" id="PTHR22912:SF224">
    <property type="entry name" value="DIHYDROLIPOYL DEHYDROGENASE"/>
    <property type="match status" value="1"/>
</dbReference>
<dbReference type="InterPro" id="IPR023753">
    <property type="entry name" value="FAD/NAD-binding_dom"/>
</dbReference>
<comment type="miscellaneous">
    <text evidence="14">The active site is a redox-active disulfide bond.</text>
</comment>
<evidence type="ECO:0000256" key="6">
    <source>
        <dbReference type="ARBA" id="ARBA00022630"/>
    </source>
</evidence>
<dbReference type="InterPro" id="IPR004099">
    <property type="entry name" value="Pyr_nucl-diS_OxRdtase_dimer"/>
</dbReference>
<dbReference type="InterPro" id="IPR006258">
    <property type="entry name" value="Lipoamide_DH"/>
</dbReference>
<dbReference type="SUPFAM" id="SSF51905">
    <property type="entry name" value="FAD/NAD(P)-binding domain"/>
    <property type="match status" value="1"/>
</dbReference>
<dbReference type="GO" id="GO:0005737">
    <property type="term" value="C:cytoplasm"/>
    <property type="evidence" value="ECO:0007669"/>
    <property type="project" value="UniProtKB-SubCell"/>
</dbReference>
<keyword evidence="8 14" id="KW-0560">Oxidoreductase</keyword>
<dbReference type="AlphaFoldDB" id="A0A9X4R4A0"/>
<accession>A0A9X4R4A0</accession>
<comment type="cofactor">
    <cofactor evidence="12 14">
        <name>FAD</name>
        <dbReference type="ChEBI" id="CHEBI:57692"/>
    </cofactor>
    <text evidence="12 14">Binds 1 FAD per subunit.</text>
</comment>
<dbReference type="NCBIfam" id="TIGR01350">
    <property type="entry name" value="lipoamide_DH"/>
    <property type="match status" value="1"/>
</dbReference>
<feature type="active site" description="Proton acceptor" evidence="11">
    <location>
        <position position="455"/>
    </location>
</feature>
<feature type="binding site" evidence="12">
    <location>
        <begin position="150"/>
        <end position="152"/>
    </location>
    <ligand>
        <name>FAD</name>
        <dbReference type="ChEBI" id="CHEBI:57692"/>
    </ligand>
</feature>
<dbReference type="GO" id="GO:0050660">
    <property type="term" value="F:flavin adenine dinucleotide binding"/>
    <property type="evidence" value="ECO:0007669"/>
    <property type="project" value="InterPro"/>
</dbReference>
<evidence type="ECO:0000256" key="1">
    <source>
        <dbReference type="ARBA" id="ARBA00004496"/>
    </source>
</evidence>
<feature type="domain" description="Pyridine nucleotide-disulphide oxidoreductase dimerisation" evidence="15">
    <location>
        <begin position="357"/>
        <end position="466"/>
    </location>
</feature>
<evidence type="ECO:0000256" key="4">
    <source>
        <dbReference type="ARBA" id="ARBA00016961"/>
    </source>
</evidence>
<feature type="binding site" evidence="12">
    <location>
        <position position="122"/>
    </location>
    <ligand>
        <name>FAD</name>
        <dbReference type="ChEBI" id="CHEBI:57692"/>
    </ligand>
</feature>
<dbReference type="EC" id="1.8.1.4" evidence="3 14"/>
<comment type="catalytic activity">
    <reaction evidence="10 14">
        <text>N(6)-[(R)-dihydrolipoyl]-L-lysyl-[protein] + NAD(+) = N(6)-[(R)-lipoyl]-L-lysyl-[protein] + NADH + H(+)</text>
        <dbReference type="Rhea" id="RHEA:15045"/>
        <dbReference type="Rhea" id="RHEA-COMP:10474"/>
        <dbReference type="Rhea" id="RHEA-COMP:10475"/>
        <dbReference type="ChEBI" id="CHEBI:15378"/>
        <dbReference type="ChEBI" id="CHEBI:57540"/>
        <dbReference type="ChEBI" id="CHEBI:57945"/>
        <dbReference type="ChEBI" id="CHEBI:83099"/>
        <dbReference type="ChEBI" id="CHEBI:83100"/>
        <dbReference type="EC" id="1.8.1.4"/>
    </reaction>
</comment>
<keyword evidence="14" id="KW-0676">Redox-active center</keyword>
<comment type="similarity">
    <text evidence="2 14">Belongs to the class-I pyridine nucleotide-disulfide oxidoreductase family.</text>
</comment>
<dbReference type="GO" id="GO:0004148">
    <property type="term" value="F:dihydrolipoyl dehydrogenase (NADH) activity"/>
    <property type="evidence" value="ECO:0007669"/>
    <property type="project" value="UniProtKB-EC"/>
</dbReference>
<dbReference type="Gene3D" id="3.30.390.30">
    <property type="match status" value="1"/>
</dbReference>
<feature type="binding site" evidence="12">
    <location>
        <position position="323"/>
    </location>
    <ligand>
        <name>FAD</name>
        <dbReference type="ChEBI" id="CHEBI:57692"/>
    </ligand>
</feature>
<feature type="binding site" evidence="12">
    <location>
        <position position="58"/>
    </location>
    <ligand>
        <name>FAD</name>
        <dbReference type="ChEBI" id="CHEBI:57692"/>
    </ligand>
</feature>
<keyword evidence="5" id="KW-0963">Cytoplasm</keyword>
<comment type="caution">
    <text evidence="17">The sequence shown here is derived from an EMBL/GenBank/DDBJ whole genome shotgun (WGS) entry which is preliminary data.</text>
</comment>
<keyword evidence="7 12" id="KW-0274">FAD</keyword>
<reference evidence="17" key="1">
    <citation type="submission" date="2019-02" db="EMBL/GenBank/DDBJ databases">
        <title>Draft genome of the type strain Pelomonas aquatica CCUG 52575T.</title>
        <authorList>
            <person name="Gomila M."/>
            <person name="Lalucat J."/>
        </authorList>
    </citation>
    <scope>NUCLEOTIDE SEQUENCE</scope>
    <source>
        <strain evidence="17">CCUG 52575</strain>
    </source>
</reference>
<feature type="binding site" evidence="12">
    <location>
        <position position="282"/>
    </location>
    <ligand>
        <name>NAD(+)</name>
        <dbReference type="ChEBI" id="CHEBI:57540"/>
    </ligand>
</feature>
<evidence type="ECO:0000256" key="9">
    <source>
        <dbReference type="ARBA" id="ARBA00023027"/>
    </source>
</evidence>
<dbReference type="PRINTS" id="PR00411">
    <property type="entry name" value="PNDRDTASEI"/>
</dbReference>
<dbReference type="PRINTS" id="PR00368">
    <property type="entry name" value="FADPNR"/>
</dbReference>
<feature type="binding site" evidence="12">
    <location>
        <begin position="187"/>
        <end position="194"/>
    </location>
    <ligand>
        <name>NAD(+)</name>
        <dbReference type="ChEBI" id="CHEBI:57540"/>
    </ligand>
</feature>
<proteinExistence type="inferred from homology"/>
<gene>
    <name evidence="17" type="primary">lpdA</name>
    <name evidence="17" type="ORF">EXJ73_07540</name>
</gene>
<feature type="domain" description="FAD/NAD(P)-binding" evidence="16">
    <location>
        <begin position="5"/>
        <end position="338"/>
    </location>
</feature>
<dbReference type="FunFam" id="3.30.390.30:FF:000001">
    <property type="entry name" value="Dihydrolipoyl dehydrogenase"/>
    <property type="match status" value="1"/>
</dbReference>
<organism evidence="17 18">
    <name type="scientific">Pelomonas aquatica</name>
    <dbReference type="NCBI Taxonomy" id="431058"/>
    <lineage>
        <taxon>Bacteria</taxon>
        <taxon>Pseudomonadati</taxon>
        <taxon>Pseudomonadota</taxon>
        <taxon>Betaproteobacteria</taxon>
        <taxon>Burkholderiales</taxon>
        <taxon>Sphaerotilaceae</taxon>
        <taxon>Roseateles</taxon>
    </lineage>
</organism>
<evidence type="ECO:0000259" key="15">
    <source>
        <dbReference type="Pfam" id="PF02852"/>
    </source>
</evidence>
<evidence type="ECO:0000313" key="18">
    <source>
        <dbReference type="Proteomes" id="UP001152766"/>
    </source>
</evidence>
<evidence type="ECO:0000313" key="17">
    <source>
        <dbReference type="EMBL" id="MDG0862320.1"/>
    </source>
</evidence>
<dbReference type="RefSeq" id="WP_268151434.1">
    <property type="nucleotide sequence ID" value="NZ_JAPPUW010000012.1"/>
</dbReference>
<dbReference type="Pfam" id="PF07992">
    <property type="entry name" value="Pyr_redox_2"/>
    <property type="match status" value="1"/>
</dbReference>
<dbReference type="InterPro" id="IPR050151">
    <property type="entry name" value="Class-I_Pyr_Nuc-Dis_Oxidored"/>
</dbReference>
<keyword evidence="12" id="KW-0547">Nucleotide-binding</keyword>
<evidence type="ECO:0000256" key="2">
    <source>
        <dbReference type="ARBA" id="ARBA00007532"/>
    </source>
</evidence>
<dbReference type="InterPro" id="IPR016156">
    <property type="entry name" value="FAD/NAD-linked_Rdtase_dimer_sf"/>
</dbReference>
<keyword evidence="18" id="KW-1185">Reference proteome</keyword>
<dbReference type="SUPFAM" id="SSF55424">
    <property type="entry name" value="FAD/NAD-linked reductases, dimerisation (C-terminal) domain"/>
    <property type="match status" value="1"/>
</dbReference>
<evidence type="ECO:0000256" key="14">
    <source>
        <dbReference type="RuleBase" id="RU003692"/>
    </source>
</evidence>
<sequence>MSKSFDVVVIGGGPGGYVAAIRAAQLGFNTACIDEWKNDKGGPAPGGTCTNVGCIPSKALLQSSEHFEHARLHFADHGISTGDVGIDVAKMLGRKDGVVKQNNDGILYLFKKNKVTFFHGRGSFVAAKDGGYELKAGDEAITTKHVVIATGSNARALPGLAFDEELVLSNDGALRIPATPKKLGVIGSGVIGLELGSVWRRLGAEVVVLEAMPAFLPAVDEGVAKEAAKLFKKQGLAIELGVKIGEVKTSKKGQTSQVSVAYTDAKGVEQKLDVDKLIVSIGRVPNTIGLNAEAVGLKLDGRGAIEVDGDCKTNLPNVWAVGDVVRGPMLAHKAEEEGVAVAERIAGQHGHVDFDIIPSVIYTSPEIAQVGKTEQQLKAEGRGYKAGQFPFLANGRARALGDTSGFVKILADAATDEILGVHIIGPMASELIAEATMAMAFKASAEDIARICHAHPSLSESTKEAALAVDKRTLNF</sequence>
<evidence type="ECO:0000256" key="5">
    <source>
        <dbReference type="ARBA" id="ARBA00022490"/>
    </source>
</evidence>
<dbReference type="Proteomes" id="UP001152766">
    <property type="component" value="Unassembled WGS sequence"/>
</dbReference>
<dbReference type="InterPro" id="IPR036188">
    <property type="entry name" value="FAD/NAD-bd_sf"/>
</dbReference>
<evidence type="ECO:0000256" key="3">
    <source>
        <dbReference type="ARBA" id="ARBA00012608"/>
    </source>
</evidence>
<comment type="subcellular location">
    <subcellularLocation>
        <location evidence="1">Cytoplasm</location>
    </subcellularLocation>
</comment>
<evidence type="ECO:0000256" key="8">
    <source>
        <dbReference type="ARBA" id="ARBA00023002"/>
    </source>
</evidence>
<dbReference type="Gene3D" id="3.50.50.60">
    <property type="entry name" value="FAD/NAD(P)-binding domain"/>
    <property type="match status" value="2"/>
</dbReference>
<evidence type="ECO:0000256" key="7">
    <source>
        <dbReference type="ARBA" id="ARBA00022827"/>
    </source>
</evidence>
<evidence type="ECO:0000256" key="10">
    <source>
        <dbReference type="ARBA" id="ARBA00049187"/>
    </source>
</evidence>
<evidence type="ECO:0000259" key="16">
    <source>
        <dbReference type="Pfam" id="PF07992"/>
    </source>
</evidence>
<dbReference type="PIRSF" id="PIRSF000350">
    <property type="entry name" value="Mercury_reductase_MerA"/>
    <property type="match status" value="1"/>
</dbReference>
<keyword evidence="9 12" id="KW-0520">NAD</keyword>
<dbReference type="GO" id="GO:0006103">
    <property type="term" value="P:2-oxoglutarate metabolic process"/>
    <property type="evidence" value="ECO:0007669"/>
    <property type="project" value="TreeGrafter"/>
</dbReference>
<dbReference type="InterPro" id="IPR001100">
    <property type="entry name" value="Pyr_nuc-diS_OxRdtase"/>
</dbReference>
<dbReference type="Pfam" id="PF02852">
    <property type="entry name" value="Pyr_redox_dim"/>
    <property type="match status" value="1"/>
</dbReference>
<feature type="disulfide bond" description="Redox-active" evidence="13">
    <location>
        <begin position="49"/>
        <end position="54"/>
    </location>
</feature>
<keyword evidence="6 14" id="KW-0285">Flavoprotein</keyword>
<protein>
    <recommendedName>
        <fullName evidence="4 14">Dihydrolipoyl dehydrogenase</fullName>
        <ecNumber evidence="3 14">1.8.1.4</ecNumber>
    </recommendedName>
</protein>
<evidence type="ECO:0000256" key="13">
    <source>
        <dbReference type="PIRSR" id="PIRSR000350-4"/>
    </source>
</evidence>
<dbReference type="PANTHER" id="PTHR22912">
    <property type="entry name" value="DISULFIDE OXIDOREDUCTASE"/>
    <property type="match status" value="1"/>
</dbReference>
<feature type="binding site" evidence="12">
    <location>
        <position position="210"/>
    </location>
    <ligand>
        <name>NAD(+)</name>
        <dbReference type="ChEBI" id="CHEBI:57540"/>
    </ligand>
</feature>
<feature type="binding site" evidence="12">
    <location>
        <begin position="329"/>
        <end position="332"/>
    </location>
    <ligand>
        <name>FAD</name>
        <dbReference type="ChEBI" id="CHEBI:57692"/>
    </ligand>
</feature>
<evidence type="ECO:0000256" key="12">
    <source>
        <dbReference type="PIRSR" id="PIRSR000350-3"/>
    </source>
</evidence>
<dbReference type="EMBL" id="SGUG01000008">
    <property type="protein sequence ID" value="MDG0862320.1"/>
    <property type="molecule type" value="Genomic_DNA"/>
</dbReference>